<comment type="caution">
    <text evidence="15">The sequence shown here is derived from an EMBL/GenBank/DDBJ whole genome shotgun (WGS) entry which is preliminary data.</text>
</comment>
<keyword evidence="9" id="KW-0482">Metalloprotease</keyword>
<evidence type="ECO:0000256" key="10">
    <source>
        <dbReference type="ARBA" id="ARBA00029840"/>
    </source>
</evidence>
<dbReference type="Pfam" id="PF17900">
    <property type="entry name" value="Peptidase_M1_N"/>
    <property type="match status" value="1"/>
</dbReference>
<keyword evidence="5" id="KW-0479">Metal-binding</keyword>
<evidence type="ECO:0000313" key="15">
    <source>
        <dbReference type="EMBL" id="KAK9861579.1"/>
    </source>
</evidence>
<keyword evidence="6" id="KW-0378">Hydrolase</keyword>
<keyword evidence="7" id="KW-0862">Zinc</keyword>
<dbReference type="Gene3D" id="1.10.390.10">
    <property type="entry name" value="Neutral Protease Domain 2"/>
    <property type="match status" value="1"/>
</dbReference>
<keyword evidence="16" id="KW-1185">Reference proteome</keyword>
<dbReference type="InterPro" id="IPR014782">
    <property type="entry name" value="Peptidase_M1_dom"/>
</dbReference>
<evidence type="ECO:0000256" key="11">
    <source>
        <dbReference type="SAM" id="MobiDB-lite"/>
    </source>
</evidence>
<evidence type="ECO:0000256" key="8">
    <source>
        <dbReference type="ARBA" id="ARBA00022848"/>
    </source>
</evidence>
<evidence type="ECO:0000256" key="2">
    <source>
        <dbReference type="ARBA" id="ARBA00004174"/>
    </source>
</evidence>
<dbReference type="GO" id="GO:0043171">
    <property type="term" value="P:peptide catabolic process"/>
    <property type="evidence" value="ECO:0007669"/>
    <property type="project" value="TreeGrafter"/>
</dbReference>
<dbReference type="GO" id="GO:0005737">
    <property type="term" value="C:cytoplasm"/>
    <property type="evidence" value="ECO:0007669"/>
    <property type="project" value="TreeGrafter"/>
</dbReference>
<evidence type="ECO:0000256" key="1">
    <source>
        <dbReference type="ARBA" id="ARBA00001947"/>
    </source>
</evidence>
<evidence type="ECO:0000256" key="7">
    <source>
        <dbReference type="ARBA" id="ARBA00022833"/>
    </source>
</evidence>
<comment type="cofactor">
    <cofactor evidence="1">
        <name>Zn(2+)</name>
        <dbReference type="ChEBI" id="CHEBI:29105"/>
    </cofactor>
</comment>
<organism evidence="15 16">
    <name type="scientific">Apatococcus fuscideae</name>
    <dbReference type="NCBI Taxonomy" id="2026836"/>
    <lineage>
        <taxon>Eukaryota</taxon>
        <taxon>Viridiplantae</taxon>
        <taxon>Chlorophyta</taxon>
        <taxon>core chlorophytes</taxon>
        <taxon>Trebouxiophyceae</taxon>
        <taxon>Chlorellales</taxon>
        <taxon>Chlorellaceae</taxon>
        <taxon>Apatococcus</taxon>
    </lineage>
</organism>
<evidence type="ECO:0000259" key="14">
    <source>
        <dbReference type="Pfam" id="PF17900"/>
    </source>
</evidence>
<gene>
    <name evidence="15" type="ORF">WJX84_009108</name>
</gene>
<dbReference type="GO" id="GO:0008270">
    <property type="term" value="F:zinc ion binding"/>
    <property type="evidence" value="ECO:0007669"/>
    <property type="project" value="InterPro"/>
</dbReference>
<feature type="region of interest" description="Disordered" evidence="11">
    <location>
        <begin position="113"/>
        <end position="170"/>
    </location>
</feature>
<dbReference type="AlphaFoldDB" id="A0AAW1SYI4"/>
<dbReference type="GO" id="GO:0070006">
    <property type="term" value="F:metalloaminopeptidase activity"/>
    <property type="evidence" value="ECO:0007669"/>
    <property type="project" value="TreeGrafter"/>
</dbReference>
<dbReference type="GO" id="GO:0042277">
    <property type="term" value="F:peptide binding"/>
    <property type="evidence" value="ECO:0007669"/>
    <property type="project" value="TreeGrafter"/>
</dbReference>
<dbReference type="Gene3D" id="2.60.40.1730">
    <property type="entry name" value="tricorn interacting facor f3 domain"/>
    <property type="match status" value="1"/>
</dbReference>
<dbReference type="PRINTS" id="PR00756">
    <property type="entry name" value="ALADIPTASE"/>
</dbReference>
<accession>A0AAW1SYI4</accession>
<dbReference type="SUPFAM" id="SSF63737">
    <property type="entry name" value="Leukotriene A4 hydrolase N-terminal domain"/>
    <property type="match status" value="1"/>
</dbReference>
<dbReference type="GO" id="GO:0006508">
    <property type="term" value="P:proteolysis"/>
    <property type="evidence" value="ECO:0007669"/>
    <property type="project" value="UniProtKB-KW"/>
</dbReference>
<keyword evidence="8" id="KW-0256">Endoplasmic reticulum</keyword>
<feature type="domain" description="ERAP1-like C-terminal" evidence="13">
    <location>
        <begin position="649"/>
        <end position="995"/>
    </location>
</feature>
<protein>
    <recommendedName>
        <fullName evidence="10">Alpha-aminoacylpeptide hydrolase</fullName>
    </recommendedName>
</protein>
<dbReference type="Gene3D" id="1.25.50.20">
    <property type="match status" value="1"/>
</dbReference>
<dbReference type="EMBL" id="JALJOV010000735">
    <property type="protein sequence ID" value="KAK9861579.1"/>
    <property type="molecule type" value="Genomic_DNA"/>
</dbReference>
<evidence type="ECO:0000256" key="3">
    <source>
        <dbReference type="ARBA" id="ARBA00010136"/>
    </source>
</evidence>
<feature type="compositionally biased region" description="Acidic residues" evidence="11">
    <location>
        <begin position="131"/>
        <end position="157"/>
    </location>
</feature>
<comment type="similarity">
    <text evidence="3">Belongs to the peptidase M1 family.</text>
</comment>
<dbReference type="Pfam" id="PF11838">
    <property type="entry name" value="ERAP1_C"/>
    <property type="match status" value="1"/>
</dbReference>
<evidence type="ECO:0000256" key="5">
    <source>
        <dbReference type="ARBA" id="ARBA00022723"/>
    </source>
</evidence>
<dbReference type="InterPro" id="IPR024571">
    <property type="entry name" value="ERAP1-like_C_dom"/>
</dbReference>
<dbReference type="InterPro" id="IPR045357">
    <property type="entry name" value="Aminopeptidase_N-like_N"/>
</dbReference>
<evidence type="ECO:0000256" key="4">
    <source>
        <dbReference type="ARBA" id="ARBA00022670"/>
    </source>
</evidence>
<reference evidence="15 16" key="1">
    <citation type="journal article" date="2024" name="Nat. Commun.">
        <title>Phylogenomics reveals the evolutionary origins of lichenization in chlorophyte algae.</title>
        <authorList>
            <person name="Puginier C."/>
            <person name="Libourel C."/>
            <person name="Otte J."/>
            <person name="Skaloud P."/>
            <person name="Haon M."/>
            <person name="Grisel S."/>
            <person name="Petersen M."/>
            <person name="Berrin J.G."/>
            <person name="Delaux P.M."/>
            <person name="Dal Grande F."/>
            <person name="Keller J."/>
        </authorList>
    </citation>
    <scope>NUCLEOTIDE SEQUENCE [LARGE SCALE GENOMIC DNA]</scope>
    <source>
        <strain evidence="15 16">SAG 2523</strain>
    </source>
</reference>
<dbReference type="GO" id="GO:0005615">
    <property type="term" value="C:extracellular space"/>
    <property type="evidence" value="ECO:0007669"/>
    <property type="project" value="TreeGrafter"/>
</dbReference>
<sequence length="1035" mass="109911">KATAFLWLHAAPSMRFLQVGLVLHDRGVKQAGVLPESLWLLCIQSSGVLGYTPDCSRIMQRVGPEMLRVDLRSEVKFLSAGYNATLIIDYTARIGSWPDDSSGLYRSQPFTVDAQDLAPSGSPRGLRDGDADLDTDDIQDEEDEAREDENEGDEGDSGEGSQPGSDVVQAASQQSVLLATQFEAVSFRMMVPALGDEPIYKPRFTLSLEVPSGLTALSNMPAESRGPSPRRHGYDAVKFEQTPPMPTYIFAMVVGHLGANSNITGLVDQTGAALQAGSRGHELYRTYSNASLPLPKLDLVAVPGKAGAMENWGLLLFDQPRMLTHPVSGGVWDRWRTADVVCHELAHQWFGDLVTCSDWGELTVNEGLASFVEYKCVEAAFPEMPAWALRALTATPTGEAPGVHEGPLAMALDQDAGPFAPALVLPRDGVSSVISRDTSNVYYKGASVMAALEALAAHASPDLIQDGLRRFMDTYRLGNAHMDDALAAVRQAAEASSSPVPSLLTQLPGSWHAWIHAPGYPLLSLGAPADDGSLTVRQQRFFAWGQASLFRLQNEELSAEAALETSTAGMPWPLLLTPHSLLPASSVAGLGATSSASASSGSASASSSASSSSVGASSNAAESLPMREFFAGSTALQRVDVPQGSLGWVLDADGTALQRVNYSEGQWSDLAESLARLEVPGAANESAISPQIKASLLRASHLVSDAFALCFAGHLGPDMLLRIARAVAASPASQTAYGRFVLLVPLMDGLQQLQILLTAASDAICRTAAWEKLPASLIGEQASRLARQLQPNGSLPDGLYGPDDQSAFLSRLTQSKLLAFAALGGQADVAGPLCQAAGGFFATGSVLDPDTASAALMTAINNPAGCDTDGTSGGIDVWQMARNAWENATDIHETDRLLYSMASLRSAAHLQDMLDIAFGLQQLGAVQYVAHKDRLLRAIANAGHGQAILETILSQWDRLTPVWGTNGRSLLALLATLPLPPHDEAIAAVRDFLTTGTGAGICSTQLRHAILGRLYHHQDWLRAFQPTLCTALTDL</sequence>
<dbReference type="InterPro" id="IPR042097">
    <property type="entry name" value="Aminopeptidase_N-like_N_sf"/>
</dbReference>
<dbReference type="Pfam" id="PF01433">
    <property type="entry name" value="Peptidase_M1"/>
    <property type="match status" value="1"/>
</dbReference>
<dbReference type="InterPro" id="IPR050344">
    <property type="entry name" value="Peptidase_M1_aminopeptidases"/>
</dbReference>
<dbReference type="InterPro" id="IPR027268">
    <property type="entry name" value="Peptidase_M4/M1_CTD_sf"/>
</dbReference>
<name>A0AAW1SYI4_9CHLO</name>
<keyword evidence="8" id="KW-0492">Microsome</keyword>
<comment type="subcellular location">
    <subcellularLocation>
        <location evidence="2">Microsome membrane</location>
        <topology evidence="2">Peripheral membrane protein</topology>
    </subcellularLocation>
</comment>
<dbReference type="PANTHER" id="PTHR11533">
    <property type="entry name" value="PROTEASE M1 ZINC METALLOPROTEASE"/>
    <property type="match status" value="1"/>
</dbReference>
<evidence type="ECO:0000256" key="9">
    <source>
        <dbReference type="ARBA" id="ARBA00023049"/>
    </source>
</evidence>
<evidence type="ECO:0000313" key="16">
    <source>
        <dbReference type="Proteomes" id="UP001485043"/>
    </source>
</evidence>
<feature type="domain" description="Aminopeptidase N-like N-terminal" evidence="14">
    <location>
        <begin position="173"/>
        <end position="249"/>
    </location>
</feature>
<evidence type="ECO:0000259" key="12">
    <source>
        <dbReference type="Pfam" id="PF01433"/>
    </source>
</evidence>
<evidence type="ECO:0000256" key="6">
    <source>
        <dbReference type="ARBA" id="ARBA00022801"/>
    </source>
</evidence>
<feature type="domain" description="Peptidase M1 membrane alanine aminopeptidase" evidence="12">
    <location>
        <begin position="278"/>
        <end position="494"/>
    </location>
</feature>
<dbReference type="InterPro" id="IPR001930">
    <property type="entry name" value="Peptidase_M1"/>
</dbReference>
<dbReference type="PANTHER" id="PTHR11533:SF299">
    <property type="entry name" value="AMINOPEPTIDASE"/>
    <property type="match status" value="1"/>
</dbReference>
<dbReference type="SUPFAM" id="SSF55486">
    <property type="entry name" value="Metalloproteases ('zincins'), catalytic domain"/>
    <property type="match status" value="1"/>
</dbReference>
<keyword evidence="4" id="KW-0645">Protease</keyword>
<evidence type="ECO:0000259" key="13">
    <source>
        <dbReference type="Pfam" id="PF11838"/>
    </source>
</evidence>
<dbReference type="Proteomes" id="UP001485043">
    <property type="component" value="Unassembled WGS sequence"/>
</dbReference>
<dbReference type="GO" id="GO:0016020">
    <property type="term" value="C:membrane"/>
    <property type="evidence" value="ECO:0007669"/>
    <property type="project" value="TreeGrafter"/>
</dbReference>
<feature type="non-terminal residue" evidence="15">
    <location>
        <position position="1"/>
    </location>
</feature>
<proteinExistence type="inferred from homology"/>